<name>A0A6I8LS45_9PSEU</name>
<evidence type="ECO:0000313" key="2">
    <source>
        <dbReference type="Proteomes" id="UP000399805"/>
    </source>
</evidence>
<sequence length="49" mass="5484">MSGVDRRSDGCHYVTTTVAAPRASERRGWQPLWSFYITSTAAPRDQQGL</sequence>
<dbReference type="AlphaFoldDB" id="A0A6I8LS45"/>
<keyword evidence="2" id="KW-1185">Reference proteome</keyword>
<dbReference type="EMBL" id="CABVGP010000002">
    <property type="protein sequence ID" value="VVJ19603.1"/>
    <property type="molecule type" value="Genomic_DNA"/>
</dbReference>
<evidence type="ECO:0000313" key="1">
    <source>
        <dbReference type="EMBL" id="VVJ19603.1"/>
    </source>
</evidence>
<gene>
    <name evidence="1" type="ORF">AA23TX_04624</name>
</gene>
<protein>
    <submittedName>
        <fullName evidence="1">Uncharacterized protein</fullName>
    </submittedName>
</protein>
<proteinExistence type="predicted"/>
<dbReference type="Proteomes" id="UP000399805">
    <property type="component" value="Unassembled WGS sequence"/>
</dbReference>
<organism evidence="1 2">
    <name type="scientific">Amycolatopsis camponoti</name>
    <dbReference type="NCBI Taxonomy" id="2606593"/>
    <lineage>
        <taxon>Bacteria</taxon>
        <taxon>Bacillati</taxon>
        <taxon>Actinomycetota</taxon>
        <taxon>Actinomycetes</taxon>
        <taxon>Pseudonocardiales</taxon>
        <taxon>Pseudonocardiaceae</taxon>
        <taxon>Amycolatopsis</taxon>
    </lineage>
</organism>
<reference evidence="1 2" key="1">
    <citation type="submission" date="2019-09" db="EMBL/GenBank/DDBJ databases">
        <authorList>
            <person name="Leyn A S."/>
        </authorList>
    </citation>
    <scope>NUCLEOTIDE SEQUENCE [LARGE SCALE GENOMIC DNA]</scope>
    <source>
        <strain evidence="1">AA231_1</strain>
    </source>
</reference>
<accession>A0A6I8LS45</accession>